<protein>
    <recommendedName>
        <fullName evidence="4 10">Glutamyl-tRNA(Gln) amidotransferase subunit A</fullName>
        <shortName evidence="10">Glu-ADT subunit A</shortName>
        <ecNumber evidence="3 10">6.3.5.7</ecNumber>
    </recommendedName>
</protein>
<comment type="function">
    <text evidence="10">Allows the formation of correctly charged Gln-tRNA(Gln) through the transamidation of misacylated Glu-tRNA(Gln) in organisms which lack glutaminyl-tRNA synthetase. The reaction takes place in the presence of glutamine and ATP through an activated gamma-phospho-Glu-tRNA(Gln).</text>
</comment>
<feature type="active site" description="Acyl-ester intermediate" evidence="10">
    <location>
        <position position="182"/>
    </location>
</feature>
<keyword evidence="7 10" id="KW-0067">ATP-binding</keyword>
<comment type="similarity">
    <text evidence="1 10">Belongs to the amidase family. GatA subfamily.</text>
</comment>
<keyword evidence="6 10" id="KW-0547">Nucleotide-binding</keyword>
<dbReference type="InterPro" id="IPR023631">
    <property type="entry name" value="Amidase_dom"/>
</dbReference>
<dbReference type="GO" id="GO:0006412">
    <property type="term" value="P:translation"/>
    <property type="evidence" value="ECO:0007669"/>
    <property type="project" value="UniProtKB-UniRule"/>
</dbReference>
<feature type="active site" description="Charge relay system" evidence="10">
    <location>
        <position position="78"/>
    </location>
</feature>
<feature type="active site" description="Charge relay system" evidence="10">
    <location>
        <position position="158"/>
    </location>
</feature>
<evidence type="ECO:0000256" key="3">
    <source>
        <dbReference type="ARBA" id="ARBA00012739"/>
    </source>
</evidence>
<dbReference type="AlphaFoldDB" id="A0A1M6FXX9"/>
<feature type="domain" description="Amidase" evidence="11">
    <location>
        <begin position="25"/>
        <end position="475"/>
    </location>
</feature>
<dbReference type="GO" id="GO:0016740">
    <property type="term" value="F:transferase activity"/>
    <property type="evidence" value="ECO:0007669"/>
    <property type="project" value="UniProtKB-KW"/>
</dbReference>
<evidence type="ECO:0000313" key="12">
    <source>
        <dbReference type="EMBL" id="SHJ02469.1"/>
    </source>
</evidence>
<evidence type="ECO:0000256" key="1">
    <source>
        <dbReference type="ARBA" id="ARBA00008069"/>
    </source>
</evidence>
<evidence type="ECO:0000256" key="7">
    <source>
        <dbReference type="ARBA" id="ARBA00022840"/>
    </source>
</evidence>
<dbReference type="PROSITE" id="PS00571">
    <property type="entry name" value="AMIDASES"/>
    <property type="match status" value="1"/>
</dbReference>
<dbReference type="PANTHER" id="PTHR11895">
    <property type="entry name" value="TRANSAMIDASE"/>
    <property type="match status" value="1"/>
</dbReference>
<dbReference type="InterPro" id="IPR004412">
    <property type="entry name" value="GatA"/>
</dbReference>
<dbReference type="NCBIfam" id="TIGR00132">
    <property type="entry name" value="gatA"/>
    <property type="match status" value="1"/>
</dbReference>
<dbReference type="SUPFAM" id="SSF75304">
    <property type="entry name" value="Amidase signature (AS) enzymes"/>
    <property type="match status" value="1"/>
</dbReference>
<evidence type="ECO:0000256" key="10">
    <source>
        <dbReference type="HAMAP-Rule" id="MF_00120"/>
    </source>
</evidence>
<dbReference type="EC" id="6.3.5.7" evidence="3 10"/>
<keyword evidence="13" id="KW-1185">Reference proteome</keyword>
<dbReference type="InterPro" id="IPR020556">
    <property type="entry name" value="Amidase_CS"/>
</dbReference>
<dbReference type="STRING" id="1470563.SAMN05444000_104193"/>
<evidence type="ECO:0000256" key="8">
    <source>
        <dbReference type="ARBA" id="ARBA00022917"/>
    </source>
</evidence>
<dbReference type="GO" id="GO:0030956">
    <property type="term" value="C:glutamyl-tRNA(Gln) amidotransferase complex"/>
    <property type="evidence" value="ECO:0007669"/>
    <property type="project" value="InterPro"/>
</dbReference>
<evidence type="ECO:0000256" key="4">
    <source>
        <dbReference type="ARBA" id="ARBA00014428"/>
    </source>
</evidence>
<dbReference type="OrthoDB" id="9811471at2"/>
<evidence type="ECO:0000256" key="5">
    <source>
        <dbReference type="ARBA" id="ARBA00022598"/>
    </source>
</evidence>
<comment type="subunit">
    <text evidence="2 10">Heterotrimer of A, B and C subunits.</text>
</comment>
<dbReference type="HAMAP" id="MF_00120">
    <property type="entry name" value="GatA"/>
    <property type="match status" value="1"/>
</dbReference>
<dbReference type="Gene3D" id="3.90.1300.10">
    <property type="entry name" value="Amidase signature (AS) domain"/>
    <property type="match status" value="1"/>
</dbReference>
<organism evidence="12 13">
    <name type="scientific">Shimia gijangensis</name>
    <dbReference type="NCBI Taxonomy" id="1470563"/>
    <lineage>
        <taxon>Bacteria</taxon>
        <taxon>Pseudomonadati</taxon>
        <taxon>Pseudomonadota</taxon>
        <taxon>Alphaproteobacteria</taxon>
        <taxon>Rhodobacterales</taxon>
        <taxon>Roseobacteraceae</taxon>
    </lineage>
</organism>
<reference evidence="13" key="1">
    <citation type="submission" date="2016-11" db="EMBL/GenBank/DDBJ databases">
        <authorList>
            <person name="Varghese N."/>
            <person name="Submissions S."/>
        </authorList>
    </citation>
    <scope>NUCLEOTIDE SEQUENCE [LARGE SCALE GENOMIC DNA]</scope>
    <source>
        <strain evidence="13">DSM 100564</strain>
    </source>
</reference>
<evidence type="ECO:0000256" key="2">
    <source>
        <dbReference type="ARBA" id="ARBA00011123"/>
    </source>
</evidence>
<dbReference type="InterPro" id="IPR036928">
    <property type="entry name" value="AS_sf"/>
</dbReference>
<dbReference type="GO" id="GO:0050567">
    <property type="term" value="F:glutaminyl-tRNA synthase (glutamine-hydrolyzing) activity"/>
    <property type="evidence" value="ECO:0007669"/>
    <property type="project" value="UniProtKB-UniRule"/>
</dbReference>
<dbReference type="RefSeq" id="WP_073250344.1">
    <property type="nucleotide sequence ID" value="NZ_FQZQ01000004.1"/>
</dbReference>
<comment type="catalytic activity">
    <reaction evidence="9 10">
        <text>L-glutamyl-tRNA(Gln) + L-glutamine + ATP + H2O = L-glutaminyl-tRNA(Gln) + L-glutamate + ADP + phosphate + H(+)</text>
        <dbReference type="Rhea" id="RHEA:17521"/>
        <dbReference type="Rhea" id="RHEA-COMP:9681"/>
        <dbReference type="Rhea" id="RHEA-COMP:9684"/>
        <dbReference type="ChEBI" id="CHEBI:15377"/>
        <dbReference type="ChEBI" id="CHEBI:15378"/>
        <dbReference type="ChEBI" id="CHEBI:29985"/>
        <dbReference type="ChEBI" id="CHEBI:30616"/>
        <dbReference type="ChEBI" id="CHEBI:43474"/>
        <dbReference type="ChEBI" id="CHEBI:58359"/>
        <dbReference type="ChEBI" id="CHEBI:78520"/>
        <dbReference type="ChEBI" id="CHEBI:78521"/>
        <dbReference type="ChEBI" id="CHEBI:456216"/>
        <dbReference type="EC" id="6.3.5.7"/>
    </reaction>
</comment>
<dbReference type="GO" id="GO:0005524">
    <property type="term" value="F:ATP binding"/>
    <property type="evidence" value="ECO:0007669"/>
    <property type="project" value="UniProtKB-KW"/>
</dbReference>
<dbReference type="PANTHER" id="PTHR11895:SF151">
    <property type="entry name" value="GLUTAMYL-TRNA(GLN) AMIDOTRANSFERASE SUBUNIT A"/>
    <property type="match status" value="1"/>
</dbReference>
<dbReference type="EMBL" id="FQZQ01000004">
    <property type="protein sequence ID" value="SHJ02469.1"/>
    <property type="molecule type" value="Genomic_DNA"/>
</dbReference>
<dbReference type="Proteomes" id="UP000183982">
    <property type="component" value="Unassembled WGS sequence"/>
</dbReference>
<evidence type="ECO:0000256" key="9">
    <source>
        <dbReference type="ARBA" id="ARBA00047407"/>
    </source>
</evidence>
<accession>A0A1M6FXX9</accession>
<name>A0A1M6FXX9_9RHOB</name>
<keyword evidence="8 10" id="KW-0648">Protein biosynthesis</keyword>
<gene>
    <name evidence="10" type="primary">gatA</name>
    <name evidence="12" type="ORF">SAMN05444000_104193</name>
</gene>
<evidence type="ECO:0000256" key="6">
    <source>
        <dbReference type="ARBA" id="ARBA00022741"/>
    </source>
</evidence>
<sequence length="495" mass="52441">MSDLNKLGLAEARDLLRKGETTSVELTESCLKAIDAADALNTFVHKTPEIAMERAKAADARIQAGDAPSMCGLPIGIKDLFCTKGVASQAASGILEGFTPEYESTVSQQLADAGSVMLGKLNMDEFAMGSSNETSVYGNAVSPWRRGNDDAELTPGGSSGGSASAVSADLCLAATGTDTGGSIRQPAAFTGIVGIKPTYGRCSRWGVVAFASSLDQAGPMTKSVRDAAIMLETMCGHDPKDSTSVELAVPNFEAMLTGDIKGKKIGIPKEYHMDGMPDEIEALWAEGRAMLKAAGAELVDISLPHTKYALPAYYVIAPAEASSNLARYDGVRFGHRANLAAGDGITEMYEKTRAEGFGHEVQRRVMIGTYVLSAGFYDAYYNRARRVRALIKKDFDDVFAAGIDAILTPATPSAAFGLGEMNDEDPVKMYLNDVFTVTVNLAGLPGISVPTGVDHQGLPLGLQLIGRPWEEGDLLNTAYALENAAGFVAKPGKWW</sequence>
<evidence type="ECO:0000259" key="11">
    <source>
        <dbReference type="Pfam" id="PF01425"/>
    </source>
</evidence>
<dbReference type="Pfam" id="PF01425">
    <property type="entry name" value="Amidase"/>
    <property type="match status" value="1"/>
</dbReference>
<dbReference type="InterPro" id="IPR000120">
    <property type="entry name" value="Amidase"/>
</dbReference>
<evidence type="ECO:0000313" key="13">
    <source>
        <dbReference type="Proteomes" id="UP000183982"/>
    </source>
</evidence>
<keyword evidence="12" id="KW-0808">Transferase</keyword>
<proteinExistence type="inferred from homology"/>
<keyword evidence="5 10" id="KW-0436">Ligase</keyword>